<dbReference type="KEGG" id="pfer:IRI77_34620"/>
<dbReference type="InterPro" id="IPR002942">
    <property type="entry name" value="S4_RNA-bd"/>
</dbReference>
<reference evidence="5 6" key="1">
    <citation type="submission" date="2020-10" db="EMBL/GenBank/DDBJ databases">
        <title>Complete genome sequence of Paludibaculum fermentans P105T, a facultatively anaerobic acidobacterium capable of dissimilatory Fe(III) reduction.</title>
        <authorList>
            <person name="Dedysh S.N."/>
            <person name="Beletsky A.V."/>
            <person name="Kulichevskaya I.S."/>
            <person name="Mardanov A.V."/>
            <person name="Ravin N.V."/>
        </authorList>
    </citation>
    <scope>NUCLEOTIDE SEQUENCE [LARGE SCALE GENOMIC DNA]</scope>
    <source>
        <strain evidence="5 6">P105</strain>
    </source>
</reference>
<name>A0A7S7SK11_PALFE</name>
<feature type="domain" description="RNA-binding S4" evidence="4">
    <location>
        <begin position="6"/>
        <end position="67"/>
    </location>
</feature>
<dbReference type="Pfam" id="PF01479">
    <property type="entry name" value="S4"/>
    <property type="match status" value="1"/>
</dbReference>
<proteinExistence type="inferred from homology"/>
<dbReference type="Gene3D" id="3.10.290.10">
    <property type="entry name" value="RNA-binding S4 domain"/>
    <property type="match status" value="1"/>
</dbReference>
<dbReference type="InterPro" id="IPR029063">
    <property type="entry name" value="SAM-dependent_MTases_sf"/>
</dbReference>
<dbReference type="CDD" id="cd00165">
    <property type="entry name" value="S4"/>
    <property type="match status" value="1"/>
</dbReference>
<dbReference type="PIRSF" id="PIRSF005578">
    <property type="entry name" value="TlyA"/>
    <property type="match status" value="1"/>
</dbReference>
<dbReference type="PANTHER" id="PTHR32319:SF0">
    <property type="entry name" value="BACTERIAL HEMOLYSIN-LIKE PROTEIN"/>
    <property type="match status" value="1"/>
</dbReference>
<keyword evidence="1 3" id="KW-0694">RNA-binding</keyword>
<dbReference type="SUPFAM" id="SSF55174">
    <property type="entry name" value="Alpha-L RNA-binding motif"/>
    <property type="match status" value="1"/>
</dbReference>
<dbReference type="GO" id="GO:0003723">
    <property type="term" value="F:RNA binding"/>
    <property type="evidence" value="ECO:0007669"/>
    <property type="project" value="UniProtKB-KW"/>
</dbReference>
<dbReference type="InterPro" id="IPR002877">
    <property type="entry name" value="RNA_MeTrfase_FtsJ_dom"/>
</dbReference>
<evidence type="ECO:0000256" key="1">
    <source>
        <dbReference type="ARBA" id="ARBA00022884"/>
    </source>
</evidence>
<evidence type="ECO:0000256" key="3">
    <source>
        <dbReference type="PROSITE-ProRule" id="PRU00182"/>
    </source>
</evidence>
<evidence type="ECO:0000259" key="4">
    <source>
        <dbReference type="SMART" id="SM00363"/>
    </source>
</evidence>
<evidence type="ECO:0000313" key="5">
    <source>
        <dbReference type="EMBL" id="QOY87819.1"/>
    </source>
</evidence>
<dbReference type="EMBL" id="CP063849">
    <property type="protein sequence ID" value="QOY87819.1"/>
    <property type="molecule type" value="Genomic_DNA"/>
</dbReference>
<dbReference type="GO" id="GO:0032259">
    <property type="term" value="P:methylation"/>
    <property type="evidence" value="ECO:0007669"/>
    <property type="project" value="UniProtKB-KW"/>
</dbReference>
<dbReference type="NCBIfam" id="TIGR00478">
    <property type="entry name" value="tly"/>
    <property type="match status" value="1"/>
</dbReference>
<dbReference type="InterPro" id="IPR047048">
    <property type="entry name" value="TlyA"/>
</dbReference>
<accession>A0A7S7SK11</accession>
<dbReference type="Proteomes" id="UP000593892">
    <property type="component" value="Chromosome"/>
</dbReference>
<dbReference type="PANTHER" id="PTHR32319">
    <property type="entry name" value="BACTERIAL HEMOLYSIN-LIKE PROTEIN"/>
    <property type="match status" value="1"/>
</dbReference>
<dbReference type="SMART" id="SM00363">
    <property type="entry name" value="S4"/>
    <property type="match status" value="1"/>
</dbReference>
<dbReference type="GO" id="GO:0008168">
    <property type="term" value="F:methyltransferase activity"/>
    <property type="evidence" value="ECO:0007669"/>
    <property type="project" value="UniProtKB-KW"/>
</dbReference>
<sequence length="252" mass="27345">MKQPRQRIDQLLCDRGLVESKDRAHAMLLAGAVMVNGQRVDKAGALVSTGAVIELIARMPWVSRGAYKLLGALDHWKIDVTGRVCLDVGSSTGGFTDVLLNRGAARVHCIDVGTGQLDWKLRNDPRVVVHEGVNARFLEPSVTGELAELAVCDVSFISVTLILPALKPMLTAPREFVILVKPQFEVGRDQVGRGGIVRDPALHQASVERVRSAAAMLDFETEVIESPVLGAEGNKEFLLHGTDSHGRHHLEA</sequence>
<evidence type="ECO:0000313" key="6">
    <source>
        <dbReference type="Proteomes" id="UP000593892"/>
    </source>
</evidence>
<comment type="similarity">
    <text evidence="2">Belongs to the TlyA family.</text>
</comment>
<dbReference type="InterPro" id="IPR004538">
    <property type="entry name" value="Hemolysin_A/TlyA"/>
</dbReference>
<keyword evidence="6" id="KW-1185">Reference proteome</keyword>
<dbReference type="InterPro" id="IPR036986">
    <property type="entry name" value="S4_RNA-bd_sf"/>
</dbReference>
<dbReference type="Pfam" id="PF01728">
    <property type="entry name" value="FtsJ"/>
    <property type="match status" value="1"/>
</dbReference>
<dbReference type="Gene3D" id="3.40.50.150">
    <property type="entry name" value="Vaccinia Virus protein VP39"/>
    <property type="match status" value="1"/>
</dbReference>
<dbReference type="PROSITE" id="PS50889">
    <property type="entry name" value="S4"/>
    <property type="match status" value="1"/>
</dbReference>
<organism evidence="5 6">
    <name type="scientific">Paludibaculum fermentans</name>
    <dbReference type="NCBI Taxonomy" id="1473598"/>
    <lineage>
        <taxon>Bacteria</taxon>
        <taxon>Pseudomonadati</taxon>
        <taxon>Acidobacteriota</taxon>
        <taxon>Terriglobia</taxon>
        <taxon>Bryobacterales</taxon>
        <taxon>Bryobacteraceae</taxon>
        <taxon>Paludibaculum</taxon>
    </lineage>
</organism>
<gene>
    <name evidence="5" type="ORF">IRI77_34620</name>
</gene>
<keyword evidence="5" id="KW-0808">Transferase</keyword>
<evidence type="ECO:0000256" key="2">
    <source>
        <dbReference type="ARBA" id="ARBA00029460"/>
    </source>
</evidence>
<dbReference type="AlphaFoldDB" id="A0A7S7SK11"/>
<protein>
    <submittedName>
        <fullName evidence="5">TlyA family RNA methyltransferase</fullName>
    </submittedName>
</protein>
<dbReference type="SUPFAM" id="SSF53335">
    <property type="entry name" value="S-adenosyl-L-methionine-dependent methyltransferases"/>
    <property type="match status" value="1"/>
</dbReference>
<dbReference type="RefSeq" id="WP_194449486.1">
    <property type="nucleotide sequence ID" value="NZ_CP063849.1"/>
</dbReference>
<keyword evidence="5" id="KW-0489">Methyltransferase</keyword>